<sequence>MTKILVTGGAGFIGSNCIHYLLNKYEDIEIVNYDVLSYGSNLENLRDVEKDKRYKFIKGDIADREKLEEVIKSEEIAYIINFAAETHVDRSISSPLSFINTNVVGVATLLEMARKYDIDRLVHISTDEVYGDIVEGSFKEGDRLSPSSPYSASKASADLIVKSYVRTYGIDAVITRCSNNYGPYQFPEKLIPKTIIRALKGLKIPVYGTGKQVRDWIFVEDHCRGIDLVLQKGSKGEIYNIASNEEKENIEVVRKILAYLGKNEDMIEYVEDRPGHDVRYSLNTEKIRNLGWKPVYNFDEGLKYVVEWYVKNEWWWKPLINDKVLHPTPWKLKW</sequence>
<dbReference type="Gene3D" id="3.90.25.10">
    <property type="entry name" value="UDP-galactose 4-epimerase, domain 1"/>
    <property type="match status" value="1"/>
</dbReference>
<gene>
    <name evidence="5" type="ordered locus">Aboo_0256</name>
</gene>
<dbReference type="KEGG" id="abi:Aboo_0256"/>
<dbReference type="EMBL" id="CP001941">
    <property type="protein sequence ID" value="ADD08068.1"/>
    <property type="molecule type" value="Genomic_DNA"/>
</dbReference>
<dbReference type="Gene3D" id="3.40.50.720">
    <property type="entry name" value="NAD(P)-binding Rossmann-like Domain"/>
    <property type="match status" value="1"/>
</dbReference>
<evidence type="ECO:0000256" key="3">
    <source>
        <dbReference type="ARBA" id="ARBA00023239"/>
    </source>
</evidence>
<dbReference type="RefSeq" id="WP_008084541.1">
    <property type="nucleotide sequence ID" value="NC_013926.1"/>
</dbReference>
<dbReference type="FunFam" id="3.40.50.720:FF:000304">
    <property type="entry name" value="UDP-glucose 4,6-dehydratase"/>
    <property type="match status" value="1"/>
</dbReference>
<dbReference type="AlphaFoldDB" id="B5IDJ3"/>
<protein>
    <submittedName>
        <fullName evidence="5">dTDP-glucose 4,6-dehydratase</fullName>
    </submittedName>
</protein>
<feature type="domain" description="NAD(P)-binding" evidence="4">
    <location>
        <begin position="5"/>
        <end position="303"/>
    </location>
</feature>
<keyword evidence="6" id="KW-1185">Reference proteome</keyword>
<evidence type="ECO:0000256" key="1">
    <source>
        <dbReference type="ARBA" id="ARBA00001911"/>
    </source>
</evidence>
<dbReference type="CDD" id="cd05246">
    <property type="entry name" value="dTDP_GD_SDR_e"/>
    <property type="match status" value="1"/>
</dbReference>
<dbReference type="eggNOG" id="arCOG01371">
    <property type="taxonomic scope" value="Archaea"/>
</dbReference>
<dbReference type="Pfam" id="PF16363">
    <property type="entry name" value="GDP_Man_Dehyd"/>
    <property type="match status" value="1"/>
</dbReference>
<dbReference type="InterPro" id="IPR036291">
    <property type="entry name" value="NAD(P)-bd_dom_sf"/>
</dbReference>
<accession>B5IDJ3</accession>
<dbReference type="OrthoDB" id="4907at2157"/>
<dbReference type="GO" id="GO:0008460">
    <property type="term" value="F:dTDP-glucose 4,6-dehydratase activity"/>
    <property type="evidence" value="ECO:0007669"/>
    <property type="project" value="InterPro"/>
</dbReference>
<name>B5IDJ3_ACIB4</name>
<dbReference type="NCBIfam" id="TIGR01181">
    <property type="entry name" value="dTDP_gluc_dehyt"/>
    <property type="match status" value="1"/>
</dbReference>
<proteinExistence type="predicted"/>
<evidence type="ECO:0000313" key="6">
    <source>
        <dbReference type="Proteomes" id="UP000001400"/>
    </source>
</evidence>
<dbReference type="SUPFAM" id="SSF51735">
    <property type="entry name" value="NAD(P)-binding Rossmann-fold domains"/>
    <property type="match status" value="1"/>
</dbReference>
<dbReference type="GeneID" id="8827198"/>
<comment type="cofactor">
    <cofactor evidence="1">
        <name>NAD(+)</name>
        <dbReference type="ChEBI" id="CHEBI:57540"/>
    </cofactor>
</comment>
<keyword evidence="3" id="KW-0456">Lyase</keyword>
<dbReference type="GO" id="GO:0009225">
    <property type="term" value="P:nucleotide-sugar metabolic process"/>
    <property type="evidence" value="ECO:0007669"/>
    <property type="project" value="InterPro"/>
</dbReference>
<dbReference type="PANTHER" id="PTHR43000">
    <property type="entry name" value="DTDP-D-GLUCOSE 4,6-DEHYDRATASE-RELATED"/>
    <property type="match status" value="1"/>
</dbReference>
<organism evidence="5 6">
    <name type="scientific">Aciduliprofundum boonei (strain DSM 19572 / T469)</name>
    <dbReference type="NCBI Taxonomy" id="439481"/>
    <lineage>
        <taxon>Archaea</taxon>
        <taxon>Methanobacteriati</taxon>
        <taxon>Thermoplasmatota</taxon>
        <taxon>DHVE2 group</taxon>
        <taxon>Candidatus Aciduliprofundum</taxon>
    </lineage>
</organism>
<dbReference type="HOGENOM" id="CLU_007383_1_14_2"/>
<evidence type="ECO:0000256" key="2">
    <source>
        <dbReference type="ARBA" id="ARBA00023027"/>
    </source>
</evidence>
<dbReference type="InterPro" id="IPR016040">
    <property type="entry name" value="NAD(P)-bd_dom"/>
</dbReference>
<evidence type="ECO:0000259" key="4">
    <source>
        <dbReference type="Pfam" id="PF16363"/>
    </source>
</evidence>
<reference evidence="5" key="1">
    <citation type="submission" date="2010-02" db="EMBL/GenBank/DDBJ databases">
        <title>Complete sequence of Aciduliprofundum boonei T469.</title>
        <authorList>
            <consortium name="US DOE Joint Genome Institute"/>
            <person name="Lucas S."/>
            <person name="Copeland A."/>
            <person name="Lapidus A."/>
            <person name="Cheng J.-F."/>
            <person name="Bruce D."/>
            <person name="Goodwin L."/>
            <person name="Pitluck S."/>
            <person name="Saunders E."/>
            <person name="Detter J.C."/>
            <person name="Han C."/>
            <person name="Tapia R."/>
            <person name="Land M."/>
            <person name="Hauser L."/>
            <person name="Kyrpides N."/>
            <person name="Mikhailova N."/>
            <person name="Flores G."/>
            <person name="Reysenbach A.-L."/>
            <person name="Woyke T."/>
        </authorList>
    </citation>
    <scope>NUCLEOTIDE SEQUENCE</scope>
    <source>
        <strain evidence="5">T469</strain>
    </source>
</reference>
<dbReference type="STRING" id="439481.Aboo_0256"/>
<dbReference type="InterPro" id="IPR005888">
    <property type="entry name" value="dTDP_Gluc_deHydtase"/>
</dbReference>
<keyword evidence="2" id="KW-0520">NAD</keyword>
<dbReference type="Proteomes" id="UP000001400">
    <property type="component" value="Chromosome"/>
</dbReference>
<evidence type="ECO:0000313" key="5">
    <source>
        <dbReference type="EMBL" id="ADD08068.1"/>
    </source>
</evidence>